<protein>
    <submittedName>
        <fullName evidence="9">SusC/RagA family TonB-linked outer membrane protein</fullName>
    </submittedName>
</protein>
<dbReference type="Pfam" id="PF07660">
    <property type="entry name" value="STN"/>
    <property type="match status" value="1"/>
</dbReference>
<comment type="caution">
    <text evidence="9">The sequence shown here is derived from an EMBL/GenBank/DDBJ whole genome shotgun (WGS) entry which is preliminary data.</text>
</comment>
<dbReference type="SMART" id="SM00965">
    <property type="entry name" value="STN"/>
    <property type="match status" value="1"/>
</dbReference>
<dbReference type="NCBIfam" id="TIGR04056">
    <property type="entry name" value="OMP_RagA_SusC"/>
    <property type="match status" value="1"/>
</dbReference>
<comment type="similarity">
    <text evidence="7">Belongs to the TonB-dependent receptor family.</text>
</comment>
<evidence type="ECO:0000256" key="5">
    <source>
        <dbReference type="ARBA" id="ARBA00023136"/>
    </source>
</evidence>
<dbReference type="PROSITE" id="PS52016">
    <property type="entry name" value="TONB_DEPENDENT_REC_3"/>
    <property type="match status" value="1"/>
</dbReference>
<accession>A0ABQ2BH37</accession>
<reference evidence="10" key="1">
    <citation type="journal article" date="2019" name="Int. J. Syst. Evol. Microbiol.">
        <title>The Global Catalogue of Microorganisms (GCM) 10K type strain sequencing project: providing services to taxonomists for standard genome sequencing and annotation.</title>
        <authorList>
            <consortium name="The Broad Institute Genomics Platform"/>
            <consortium name="The Broad Institute Genome Sequencing Center for Infectious Disease"/>
            <person name="Wu L."/>
            <person name="Ma J."/>
        </authorList>
    </citation>
    <scope>NUCLEOTIDE SEQUENCE [LARGE SCALE GENOMIC DNA]</scope>
    <source>
        <strain evidence="10">CCM 8939</strain>
    </source>
</reference>
<dbReference type="InterPro" id="IPR011662">
    <property type="entry name" value="Secretin/TonB_short_N"/>
</dbReference>
<keyword evidence="3 7" id="KW-1134">Transmembrane beta strand</keyword>
<evidence type="ECO:0000256" key="7">
    <source>
        <dbReference type="PROSITE-ProRule" id="PRU01360"/>
    </source>
</evidence>
<dbReference type="InterPro" id="IPR023996">
    <property type="entry name" value="TonB-dep_OMP_SusC/RagA"/>
</dbReference>
<keyword evidence="10" id="KW-1185">Reference proteome</keyword>
<dbReference type="Gene3D" id="3.55.50.30">
    <property type="match status" value="1"/>
</dbReference>
<dbReference type="Gene3D" id="2.60.40.1120">
    <property type="entry name" value="Carboxypeptidase-like, regulatory domain"/>
    <property type="match status" value="1"/>
</dbReference>
<dbReference type="InterPro" id="IPR023997">
    <property type="entry name" value="TonB-dep_OMP_SusC/RagA_CS"/>
</dbReference>
<dbReference type="InterPro" id="IPR012910">
    <property type="entry name" value="Plug_dom"/>
</dbReference>
<evidence type="ECO:0000259" key="8">
    <source>
        <dbReference type="SMART" id="SM00965"/>
    </source>
</evidence>
<organism evidence="9 10">
    <name type="scientific">Pedobacter mendelii</name>
    <dbReference type="NCBI Taxonomy" id="1908240"/>
    <lineage>
        <taxon>Bacteria</taxon>
        <taxon>Pseudomonadati</taxon>
        <taxon>Bacteroidota</taxon>
        <taxon>Sphingobacteriia</taxon>
        <taxon>Sphingobacteriales</taxon>
        <taxon>Sphingobacteriaceae</taxon>
        <taxon>Pedobacter</taxon>
    </lineage>
</organism>
<dbReference type="InterPro" id="IPR037066">
    <property type="entry name" value="Plug_dom_sf"/>
</dbReference>
<dbReference type="InterPro" id="IPR039426">
    <property type="entry name" value="TonB-dep_rcpt-like"/>
</dbReference>
<dbReference type="SUPFAM" id="SSF56935">
    <property type="entry name" value="Porins"/>
    <property type="match status" value="1"/>
</dbReference>
<dbReference type="Proteomes" id="UP000645390">
    <property type="component" value="Unassembled WGS sequence"/>
</dbReference>
<evidence type="ECO:0000256" key="1">
    <source>
        <dbReference type="ARBA" id="ARBA00004571"/>
    </source>
</evidence>
<dbReference type="Gene3D" id="2.40.170.20">
    <property type="entry name" value="TonB-dependent receptor, beta-barrel domain"/>
    <property type="match status" value="1"/>
</dbReference>
<keyword evidence="2 7" id="KW-0813">Transport</keyword>
<dbReference type="EMBL" id="BMDJ01000002">
    <property type="protein sequence ID" value="GGI23734.1"/>
    <property type="molecule type" value="Genomic_DNA"/>
</dbReference>
<evidence type="ECO:0000256" key="4">
    <source>
        <dbReference type="ARBA" id="ARBA00022692"/>
    </source>
</evidence>
<evidence type="ECO:0000256" key="2">
    <source>
        <dbReference type="ARBA" id="ARBA00022448"/>
    </source>
</evidence>
<dbReference type="Gene3D" id="2.170.130.10">
    <property type="entry name" value="TonB-dependent receptor, plug domain"/>
    <property type="match status" value="1"/>
</dbReference>
<keyword evidence="5 7" id="KW-0472">Membrane</keyword>
<feature type="domain" description="Secretin/TonB short N-terminal" evidence="8">
    <location>
        <begin position="75"/>
        <end position="126"/>
    </location>
</feature>
<dbReference type="SUPFAM" id="SSF49464">
    <property type="entry name" value="Carboxypeptidase regulatory domain-like"/>
    <property type="match status" value="1"/>
</dbReference>
<evidence type="ECO:0000256" key="6">
    <source>
        <dbReference type="ARBA" id="ARBA00023237"/>
    </source>
</evidence>
<dbReference type="InterPro" id="IPR036942">
    <property type="entry name" value="Beta-barrel_TonB_sf"/>
</dbReference>
<sequence>MFTNDNKMYKIYAKNRGVLKKYARKTMLIMRLTTVIILATIMQLSAATFAQKISLSKSNAPLKTVLKEIRLQSGYDFVYTESLLNASKPVNITVNKENLEKVLNQVFANQPLTYTINKNTITLKEKEKGLMESIITIFAKYDIKGTITDENGKPLAGATIQLNGSDSKTILTISDEYGDFKFSNLAEGTYGLTASYLGYITQKFSVSLNGKDLKFNIKLLSASKELQTVSVVNTGYQQLSAERATGSFDLIKKSQIEKPNQSLAQRLIGAVAGMQVKQDVDGTPSIQIRGQTTLYANDGNNEPLVVVDGFAIRNTSLNYFNSVNPNDIESVTVLKDAAASSIWGARAANGVIVITTKQGGKNAPLKIELSAFTQFSPKFNVGYATGHASSAETVEYEKLAFNKWGAFPNSGSFYENYRTSEASVALNENQLGYLTDEQLNNRLAQLKTMDNRGQISDYLLANPTTTQYNLTLSGGTGRMNNFASILAEQNQGNFKGSENKKYSFNYRTTANVFKWLDVYLSTSLTYQKNKNNGIGLYYIQSLSPYEMLKNPDGSLTDIHQYYQPILDRLVPLSKFPYSFSYNPIQEIENQNITANNITARLQGGLTFKILPGLTVDSKVQYENLSIINKAYRNEQTFYVRDLVNTSSSWDQTLNGAVTPNLPLGGILGQERNTLETYNFRNQVNYTKMFAEKHEINVVAGVELNNAVAESYSNPTTYGYNENTLNVGNFPNGPTGTTNWFGYGNYFNYTNSFGYSTRRFFSLFANASYTYLNKYTVSGSYRTDASNLISKEPKYRYSPFYSMGLGYDLTKESFMKNIGWLNRLNLRATYGYTGNVDNLTSPYTLINYSTRANDYTKDYTASIADNGNPTLTWEKTGTINLGIDYAILNNRLYGKIDVYSKKGKDLLAQIAIPSVNGASVQRFNNAEMTNKGIELTLGTMIPIKGNDIVWNGSFNASLNRSKITKLFNPNSPAYALVSTGQGSYREGYDPNTAWAFEYAGLENGNPVVEGPNGTKLQLSNFPSIDGLGFLKNAGTINPPYILGMTNSFKFYDFNVSFIVIAKFGAVFKGQYFNYPQSGGVTLPNSKLSNVLSGDPATMLTLPSNPNDYSYGSWIGYYPYLSYNYLNANLARLQEVNLSYSLPKRLTSKINVQNVQLTIQGNNLYTVLANSTGEDPEYPIGTIRPRAQYTFGIKVEL</sequence>
<keyword evidence="4 7" id="KW-0812">Transmembrane</keyword>
<dbReference type="NCBIfam" id="TIGR04057">
    <property type="entry name" value="SusC_RagA_signa"/>
    <property type="match status" value="1"/>
</dbReference>
<dbReference type="Pfam" id="PF13715">
    <property type="entry name" value="CarbopepD_reg_2"/>
    <property type="match status" value="1"/>
</dbReference>
<evidence type="ECO:0000256" key="3">
    <source>
        <dbReference type="ARBA" id="ARBA00022452"/>
    </source>
</evidence>
<dbReference type="Pfam" id="PF07715">
    <property type="entry name" value="Plug"/>
    <property type="match status" value="1"/>
</dbReference>
<comment type="subcellular location">
    <subcellularLocation>
        <location evidence="1 7">Cell outer membrane</location>
        <topology evidence="1 7">Multi-pass membrane protein</topology>
    </subcellularLocation>
</comment>
<dbReference type="InterPro" id="IPR008969">
    <property type="entry name" value="CarboxyPept-like_regulatory"/>
</dbReference>
<proteinExistence type="inferred from homology"/>
<keyword evidence="6 7" id="KW-0998">Cell outer membrane</keyword>
<evidence type="ECO:0000313" key="10">
    <source>
        <dbReference type="Proteomes" id="UP000645390"/>
    </source>
</evidence>
<gene>
    <name evidence="9" type="ORF">GCM10008119_09140</name>
</gene>
<evidence type="ECO:0000313" key="9">
    <source>
        <dbReference type="EMBL" id="GGI23734.1"/>
    </source>
</evidence>
<name>A0ABQ2BH37_9SPHI</name>